<organism evidence="3 4">
    <name type="scientific">Mucilaginibacter corticis</name>
    <dbReference type="NCBI Taxonomy" id="2597670"/>
    <lineage>
        <taxon>Bacteria</taxon>
        <taxon>Pseudomonadati</taxon>
        <taxon>Bacteroidota</taxon>
        <taxon>Sphingobacteriia</taxon>
        <taxon>Sphingobacteriales</taxon>
        <taxon>Sphingobacteriaceae</taxon>
        <taxon>Mucilaginibacter</taxon>
    </lineage>
</organism>
<proteinExistence type="predicted"/>
<feature type="compositionally biased region" description="Basic residues" evidence="1">
    <location>
        <begin position="295"/>
        <end position="305"/>
    </location>
</feature>
<dbReference type="Proteomes" id="UP000318733">
    <property type="component" value="Unassembled WGS sequence"/>
</dbReference>
<dbReference type="EMBL" id="VLPK01000003">
    <property type="protein sequence ID" value="TSJ39727.1"/>
    <property type="molecule type" value="Genomic_DNA"/>
</dbReference>
<keyword evidence="4" id="KW-1185">Reference proteome</keyword>
<dbReference type="Pfam" id="PF03432">
    <property type="entry name" value="Relaxase"/>
    <property type="match status" value="1"/>
</dbReference>
<reference evidence="3 4" key="1">
    <citation type="submission" date="2019-07" db="EMBL/GenBank/DDBJ databases">
        <authorList>
            <person name="Huq M.A."/>
        </authorList>
    </citation>
    <scope>NUCLEOTIDE SEQUENCE [LARGE SCALE GENOMIC DNA]</scope>
    <source>
        <strain evidence="3 4">MAH-19</strain>
    </source>
</reference>
<evidence type="ECO:0000313" key="4">
    <source>
        <dbReference type="Proteomes" id="UP000318733"/>
    </source>
</evidence>
<evidence type="ECO:0000259" key="2">
    <source>
        <dbReference type="Pfam" id="PF03432"/>
    </source>
</evidence>
<evidence type="ECO:0000313" key="3">
    <source>
        <dbReference type="EMBL" id="TSJ39727.1"/>
    </source>
</evidence>
<gene>
    <name evidence="3" type="ORF">FO440_18490</name>
</gene>
<dbReference type="InterPro" id="IPR005094">
    <property type="entry name" value="Endonuclease_MobA/VirD2"/>
</dbReference>
<name>A0A556MIJ0_9SPHI</name>
<sequence length="305" mass="34244">MIVRILASSASFSAVTYNTDKIDRGLGELMKVSGFGMLGGLQDLRPEDYRNALKAVSALNRRVKSPQFHATISAEGRSYDKIQLTAIAEKWLQEMGYGDQPYLIVFHGDTANNHVHIVSTRVNRQGKKVNSDFEKLRAVAAMNRIMRQDQTTLIEKAFAYRYSTVAQFRMLLKNMGDDAPLSDQLAGRVTEGLAADKPDPKRVAWLKAILLKYPDEDYLRQKFGIVLIFHASENKPPYGYSIIDHAGKAVYKGSEVLPLKQLLGQWKTAQTAQDEQVHIPKVSLQSDADDEAVHGKKRKKKNKKP</sequence>
<protein>
    <recommendedName>
        <fullName evidence="2">MobA/VirD2-like nuclease domain-containing protein</fullName>
    </recommendedName>
</protein>
<comment type="caution">
    <text evidence="3">The sequence shown here is derived from an EMBL/GenBank/DDBJ whole genome shotgun (WGS) entry which is preliminary data.</text>
</comment>
<feature type="domain" description="MobA/VirD2-like nuclease" evidence="2">
    <location>
        <begin position="39"/>
        <end position="148"/>
    </location>
</feature>
<dbReference type="OrthoDB" id="915634at2"/>
<evidence type="ECO:0000256" key="1">
    <source>
        <dbReference type="SAM" id="MobiDB-lite"/>
    </source>
</evidence>
<accession>A0A556MIJ0</accession>
<dbReference type="AlphaFoldDB" id="A0A556MIJ0"/>
<feature type="region of interest" description="Disordered" evidence="1">
    <location>
        <begin position="281"/>
        <end position="305"/>
    </location>
</feature>